<proteinExistence type="predicted"/>
<sequence length="261" mass="29021">MEFSDILREDYRLGNAGLAGLGPSQVGETQGMLWDQGLYGRTETTTISTLLEGRQNHGMHHQATLNGSFTSILPSWDVVGTSMLEPHLPNIHPVATTQRPIEGGAAGKGLKQPNCYSNSLGGGEESIEVEEDTHLAVHRRRDDQLQAMQRGIATEPSLMARVLIGQIQNYPRMLIQGSKLPPFIYPQCVLDDRVSRQCTAMNGMHQCLPEPLANCAAMVQMFYSRGPSNTHLVWKTIYVEQKRLYQQVSNDLMHTSSPSYR</sequence>
<gene>
    <name evidence="1" type="ORF">SAMD00023353_0103950</name>
</gene>
<organism evidence="1">
    <name type="scientific">Rosellinia necatrix</name>
    <name type="common">White root-rot fungus</name>
    <dbReference type="NCBI Taxonomy" id="77044"/>
    <lineage>
        <taxon>Eukaryota</taxon>
        <taxon>Fungi</taxon>
        <taxon>Dikarya</taxon>
        <taxon>Ascomycota</taxon>
        <taxon>Pezizomycotina</taxon>
        <taxon>Sordariomycetes</taxon>
        <taxon>Xylariomycetidae</taxon>
        <taxon>Xylariales</taxon>
        <taxon>Xylariaceae</taxon>
        <taxon>Rosellinia</taxon>
    </lineage>
</organism>
<dbReference type="AlphaFoldDB" id="A0A1S8A4S5"/>
<keyword evidence="2" id="KW-1185">Reference proteome</keyword>
<accession>A0A1S8A4S5</accession>
<evidence type="ECO:0000313" key="1">
    <source>
        <dbReference type="EMBL" id="GAW25096.1"/>
    </source>
</evidence>
<dbReference type="STRING" id="77044.A0A1S8A4S5"/>
<evidence type="ECO:0000313" key="2">
    <source>
        <dbReference type="Proteomes" id="UP000054516"/>
    </source>
</evidence>
<name>A0A1S8A4S5_ROSNE</name>
<protein>
    <submittedName>
        <fullName evidence="1">Putative sterigmatocystin biosynthesis regulatory protein</fullName>
    </submittedName>
</protein>
<dbReference type="OrthoDB" id="5423818at2759"/>
<dbReference type="Proteomes" id="UP000054516">
    <property type="component" value="Unassembled WGS sequence"/>
</dbReference>
<reference evidence="1" key="1">
    <citation type="submission" date="2016-03" db="EMBL/GenBank/DDBJ databases">
        <title>Draft genome sequence of Rosellinia necatrix.</title>
        <authorList>
            <person name="Kanematsu S."/>
        </authorList>
    </citation>
    <scope>NUCLEOTIDE SEQUENCE [LARGE SCALE GENOMIC DNA]</scope>
    <source>
        <strain evidence="1">W97</strain>
    </source>
</reference>
<dbReference type="EMBL" id="DF977446">
    <property type="protein sequence ID" value="GAW25096.1"/>
    <property type="molecule type" value="Genomic_DNA"/>
</dbReference>